<evidence type="ECO:0000256" key="1">
    <source>
        <dbReference type="ARBA" id="ARBA00023125"/>
    </source>
</evidence>
<accession>A0A1F5H0A1</accession>
<comment type="caution">
    <text evidence="4">The sequence shown here is derived from an EMBL/GenBank/DDBJ whole genome shotgun (WGS) entry which is preliminary data.</text>
</comment>
<gene>
    <name evidence="4" type="ORF">A3F02_00970</name>
</gene>
<name>A0A1F5H0A1_9BACT</name>
<dbReference type="Gene3D" id="1.10.150.130">
    <property type="match status" value="1"/>
</dbReference>
<dbReference type="AlphaFoldDB" id="A0A1F5H0A1"/>
<evidence type="ECO:0000313" key="4">
    <source>
        <dbReference type="EMBL" id="OGD97528.1"/>
    </source>
</evidence>
<reference evidence="4 5" key="1">
    <citation type="journal article" date="2016" name="Nat. Commun.">
        <title>Thousands of microbial genomes shed light on interconnected biogeochemical processes in an aquifer system.</title>
        <authorList>
            <person name="Anantharaman K."/>
            <person name="Brown C.T."/>
            <person name="Hug L.A."/>
            <person name="Sharon I."/>
            <person name="Castelle C.J."/>
            <person name="Probst A.J."/>
            <person name="Thomas B.C."/>
            <person name="Singh A."/>
            <person name="Wilkins M.J."/>
            <person name="Karaoz U."/>
            <person name="Brodie E.L."/>
            <person name="Williams K.H."/>
            <person name="Hubbard S.S."/>
            <person name="Banfield J.F."/>
        </authorList>
    </citation>
    <scope>NUCLEOTIDE SEQUENCE [LARGE SCALE GENOMIC DNA]</scope>
</reference>
<dbReference type="Proteomes" id="UP000176666">
    <property type="component" value="Unassembled WGS sequence"/>
</dbReference>
<protein>
    <recommendedName>
        <fullName evidence="3">Core-binding (CB) domain-containing protein</fullName>
    </recommendedName>
</protein>
<dbReference type="GO" id="GO:0003677">
    <property type="term" value="F:DNA binding"/>
    <property type="evidence" value="ECO:0007669"/>
    <property type="project" value="UniProtKB-UniRule"/>
</dbReference>
<dbReference type="InterPro" id="IPR050090">
    <property type="entry name" value="Tyrosine_recombinase_XerCD"/>
</dbReference>
<keyword evidence="1 2" id="KW-0238">DNA-binding</keyword>
<proteinExistence type="predicted"/>
<dbReference type="SUPFAM" id="SSF47823">
    <property type="entry name" value="lambda integrase-like, N-terminal domain"/>
    <property type="match status" value="1"/>
</dbReference>
<feature type="domain" description="Core-binding (CB)" evidence="3">
    <location>
        <begin position="24"/>
        <end position="103"/>
    </location>
</feature>
<organism evidence="4 5">
    <name type="scientific">Candidatus Curtissbacteria bacterium RIFCSPHIGHO2_12_FULL_38_9b</name>
    <dbReference type="NCBI Taxonomy" id="1797720"/>
    <lineage>
        <taxon>Bacteria</taxon>
        <taxon>Candidatus Curtissiibacteriota</taxon>
    </lineage>
</organism>
<dbReference type="InterPro" id="IPR044068">
    <property type="entry name" value="CB"/>
</dbReference>
<evidence type="ECO:0000313" key="5">
    <source>
        <dbReference type="Proteomes" id="UP000176666"/>
    </source>
</evidence>
<dbReference type="GO" id="GO:0006310">
    <property type="term" value="P:DNA recombination"/>
    <property type="evidence" value="ECO:0007669"/>
    <property type="project" value="InterPro"/>
</dbReference>
<dbReference type="InterPro" id="IPR004107">
    <property type="entry name" value="Integrase_SAM-like_N"/>
</dbReference>
<dbReference type="PANTHER" id="PTHR30349:SF81">
    <property type="entry name" value="TYROSINE RECOMBINASE XERC"/>
    <property type="match status" value="1"/>
</dbReference>
<dbReference type="Pfam" id="PF02899">
    <property type="entry name" value="Phage_int_SAM_1"/>
    <property type="match status" value="1"/>
</dbReference>
<dbReference type="PANTHER" id="PTHR30349">
    <property type="entry name" value="PHAGE INTEGRASE-RELATED"/>
    <property type="match status" value="1"/>
</dbReference>
<dbReference type="InterPro" id="IPR010998">
    <property type="entry name" value="Integrase_recombinase_N"/>
</dbReference>
<dbReference type="EMBL" id="MFBJ01000003">
    <property type="protein sequence ID" value="OGD97528.1"/>
    <property type="molecule type" value="Genomic_DNA"/>
</dbReference>
<sequence>MATEKVASGEFQYVHESFDRAWTQETARFIERQSDIQNTHSAYKNDLGQIKSYLDREEIIGWEAISKNVIAGFFEEQKRTGLLADSTLNRRLAVVRGFVKWLALEKYPLPSETPDFLRVHPQFPCKTERDRVIEKPPLSKEDLSELYDSLKSRRDKVLFGLLQAGFSPPMIAELTVGRIDSVPDQNTEQLMVIIPQQSKQETSTPFFEAVLLPRQTSIDLNTYILEAFGDKKELGDKPVFPSPRYNFRETLTRQGIWHITTSWGKKIGIDSRPRQLMESPRLHV</sequence>
<dbReference type="PROSITE" id="PS51900">
    <property type="entry name" value="CB"/>
    <property type="match status" value="1"/>
</dbReference>
<dbReference type="InterPro" id="IPR013762">
    <property type="entry name" value="Integrase-like_cat_sf"/>
</dbReference>
<dbReference type="GO" id="GO:0015074">
    <property type="term" value="P:DNA integration"/>
    <property type="evidence" value="ECO:0007669"/>
    <property type="project" value="InterPro"/>
</dbReference>
<dbReference type="Gene3D" id="1.10.443.10">
    <property type="entry name" value="Intergrase catalytic core"/>
    <property type="match status" value="1"/>
</dbReference>
<evidence type="ECO:0000256" key="2">
    <source>
        <dbReference type="PROSITE-ProRule" id="PRU01248"/>
    </source>
</evidence>
<evidence type="ECO:0000259" key="3">
    <source>
        <dbReference type="PROSITE" id="PS51900"/>
    </source>
</evidence>